<dbReference type="GO" id="GO:0016301">
    <property type="term" value="F:kinase activity"/>
    <property type="evidence" value="ECO:0007669"/>
    <property type="project" value="UniProtKB-KW"/>
</dbReference>
<protein>
    <submittedName>
        <fullName evidence="1">Phosphomevalonate kinase</fullName>
    </submittedName>
</protein>
<accession>A0A1G7MSX6</accession>
<dbReference type="Proteomes" id="UP000183404">
    <property type="component" value="Unassembled WGS sequence"/>
</dbReference>
<sequence>MPVIVLISGYAGSGKDTFAGFLIKHLSGAQKYAFADPIKEIARKYFEWDGIKDERGRKLLIEIGAAGREENLYIWTERVIEKIIEEQPKTAVITDWRFKHEYQKIKEVFGNKNTVTIRIERKGLNIIDDITEHDLDDFLDFDFIIPNDGSLQDLEEGARITAENIQNIHSKRKIIETKGVIKHKIWLKGQEIHKENGPAFTEYYSTGAVKAKMYFLNGMLHREDGPTVEKYTPDGKIINQEYYLNGERVSKEAVKKHQKIHSLLKRTMGSRKIKL</sequence>
<keyword evidence="1" id="KW-0418">Kinase</keyword>
<proteinExistence type="predicted"/>
<evidence type="ECO:0000313" key="2">
    <source>
        <dbReference type="Proteomes" id="UP000183404"/>
    </source>
</evidence>
<dbReference type="RefSeq" id="WP_074592432.1">
    <property type="nucleotide sequence ID" value="NZ_FNBS01000019.1"/>
</dbReference>
<reference evidence="1 2" key="1">
    <citation type="submission" date="2016-10" db="EMBL/GenBank/DDBJ databases">
        <authorList>
            <person name="de Groot N.N."/>
        </authorList>
    </citation>
    <scope>NUCLEOTIDE SEQUENCE [LARGE SCALE GENOMIC DNA]</scope>
    <source>
        <strain evidence="1 2">DSM 569</strain>
    </source>
</reference>
<evidence type="ECO:0000313" key="1">
    <source>
        <dbReference type="EMBL" id="SDF64807.1"/>
    </source>
</evidence>
<keyword evidence="1" id="KW-0808">Transferase</keyword>
<dbReference type="EMBL" id="FNBS01000019">
    <property type="protein sequence ID" value="SDF64807.1"/>
    <property type="molecule type" value="Genomic_DNA"/>
</dbReference>
<name>A0A1G7MSX6_THETY</name>
<dbReference type="AlphaFoldDB" id="A0A1G7MSX6"/>
<organism evidence="1 2">
    <name type="scientific">Thermoanaerobacter thermohydrosulfuricus</name>
    <name type="common">Clostridium thermohydrosulfuricum</name>
    <dbReference type="NCBI Taxonomy" id="1516"/>
    <lineage>
        <taxon>Bacteria</taxon>
        <taxon>Bacillati</taxon>
        <taxon>Bacillota</taxon>
        <taxon>Clostridia</taxon>
        <taxon>Thermoanaerobacterales</taxon>
        <taxon>Thermoanaerobacteraceae</taxon>
        <taxon>Thermoanaerobacter</taxon>
    </lineage>
</organism>
<dbReference type="SUPFAM" id="SSF52540">
    <property type="entry name" value="P-loop containing nucleoside triphosphate hydrolases"/>
    <property type="match status" value="1"/>
</dbReference>
<gene>
    <name evidence="1" type="ORF">SAMN04244560_01017</name>
</gene>
<dbReference type="InterPro" id="IPR027417">
    <property type="entry name" value="P-loop_NTPase"/>
</dbReference>
<dbReference type="Gene3D" id="3.40.50.300">
    <property type="entry name" value="P-loop containing nucleotide triphosphate hydrolases"/>
    <property type="match status" value="1"/>
</dbReference>